<accession>A0ABD6BRG0</accession>
<sequence>MSYSGAILDVDGTVVRGETLLPGAADGLAALDSRSIPKLFVSNNPTKAPPAYAEKLGAAGVEADPEQIITAGTSTVAYLEREHPGQTVFLVGESGVREQLTEAGFEVRIGGHEEGDGDAAASDADVAVVSIDRAFDYETLTRASRTIRAGDLPIVGTDPDAVIPAPGGDVPGSGAMIAAVSGTAERDPDAVLGKPHPITRALALDRLGCAPEDCLVVGDRLDTDIALGADAGMTTVLVRSGVTDDARLARSDVTPDYVVDDLSGIEGLLDGEERDPPRDP</sequence>
<dbReference type="Proteomes" id="UP001597139">
    <property type="component" value="Unassembled WGS sequence"/>
</dbReference>
<comment type="caution">
    <text evidence="1">The sequence shown here is derived from an EMBL/GenBank/DDBJ whole genome shotgun (WGS) entry which is preliminary data.</text>
</comment>
<keyword evidence="1" id="KW-0378">Hydrolase</keyword>
<dbReference type="InterPro" id="IPR036412">
    <property type="entry name" value="HAD-like_sf"/>
</dbReference>
<dbReference type="PIRSF" id="PIRSF000915">
    <property type="entry name" value="PGP-type_phosphatase"/>
    <property type="match status" value="1"/>
</dbReference>
<dbReference type="InterPro" id="IPR023214">
    <property type="entry name" value="HAD_sf"/>
</dbReference>
<dbReference type="PANTHER" id="PTHR19288:SF46">
    <property type="entry name" value="HALOACID DEHALOGENASE-LIKE HYDROLASE DOMAIN-CONTAINING PROTEIN 2"/>
    <property type="match status" value="1"/>
</dbReference>
<gene>
    <name evidence="1" type="ORF">ACFSAU_06890</name>
</gene>
<dbReference type="PANTHER" id="PTHR19288">
    <property type="entry name" value="4-NITROPHENYLPHOSPHATASE-RELATED"/>
    <property type="match status" value="1"/>
</dbReference>
<dbReference type="Pfam" id="PF13242">
    <property type="entry name" value="Hydrolase_like"/>
    <property type="match status" value="1"/>
</dbReference>
<dbReference type="NCBIfam" id="TIGR01460">
    <property type="entry name" value="HAD-SF-IIA"/>
    <property type="match status" value="1"/>
</dbReference>
<dbReference type="Pfam" id="PF13344">
    <property type="entry name" value="Hydrolase_6"/>
    <property type="match status" value="1"/>
</dbReference>
<dbReference type="SUPFAM" id="SSF56784">
    <property type="entry name" value="HAD-like"/>
    <property type="match status" value="1"/>
</dbReference>
<evidence type="ECO:0000313" key="1">
    <source>
        <dbReference type="EMBL" id="MFD1567214.1"/>
    </source>
</evidence>
<dbReference type="EMBL" id="JBHUCZ010000003">
    <property type="protein sequence ID" value="MFD1567214.1"/>
    <property type="molecule type" value="Genomic_DNA"/>
</dbReference>
<organism evidence="1 2">
    <name type="scientific">Halolamina litorea</name>
    <dbReference type="NCBI Taxonomy" id="1515593"/>
    <lineage>
        <taxon>Archaea</taxon>
        <taxon>Methanobacteriati</taxon>
        <taxon>Methanobacteriota</taxon>
        <taxon>Stenosarchaea group</taxon>
        <taxon>Halobacteria</taxon>
        <taxon>Halobacteriales</taxon>
        <taxon>Haloferacaceae</taxon>
    </lineage>
</organism>
<dbReference type="AlphaFoldDB" id="A0ABD6BRG0"/>
<dbReference type="InterPro" id="IPR006357">
    <property type="entry name" value="HAD-SF_hydro_IIA"/>
</dbReference>
<keyword evidence="2" id="KW-1185">Reference proteome</keyword>
<proteinExistence type="predicted"/>
<reference evidence="1 2" key="1">
    <citation type="journal article" date="2019" name="Int. J. Syst. Evol. Microbiol.">
        <title>The Global Catalogue of Microorganisms (GCM) 10K type strain sequencing project: providing services to taxonomists for standard genome sequencing and annotation.</title>
        <authorList>
            <consortium name="The Broad Institute Genomics Platform"/>
            <consortium name="The Broad Institute Genome Sequencing Center for Infectious Disease"/>
            <person name="Wu L."/>
            <person name="Ma J."/>
        </authorList>
    </citation>
    <scope>NUCLEOTIDE SEQUENCE [LARGE SCALE GENOMIC DNA]</scope>
    <source>
        <strain evidence="1 2">CGMCC 1.12859</strain>
    </source>
</reference>
<dbReference type="RefSeq" id="WP_267646184.1">
    <property type="nucleotide sequence ID" value="NZ_JANHGR010000001.1"/>
</dbReference>
<evidence type="ECO:0000313" key="2">
    <source>
        <dbReference type="Proteomes" id="UP001597139"/>
    </source>
</evidence>
<dbReference type="Gene3D" id="3.40.50.1000">
    <property type="entry name" value="HAD superfamily/HAD-like"/>
    <property type="match status" value="2"/>
</dbReference>
<dbReference type="GO" id="GO:0016787">
    <property type="term" value="F:hydrolase activity"/>
    <property type="evidence" value="ECO:0007669"/>
    <property type="project" value="UniProtKB-KW"/>
</dbReference>
<name>A0ABD6BRG0_9EURY</name>
<protein>
    <submittedName>
        <fullName evidence="1">HAD-IIA family hydrolase</fullName>
    </submittedName>
</protein>